<evidence type="ECO:0000313" key="1">
    <source>
        <dbReference type="EMBL" id="KAL0172371.1"/>
    </source>
</evidence>
<protein>
    <submittedName>
        <fullName evidence="1">Uncharacterized protein</fullName>
    </submittedName>
</protein>
<keyword evidence="2" id="KW-1185">Reference proteome</keyword>
<sequence>LCIWCGKCDVFYKRVGDEVSLKCGVDSNSNIEWKFNDELIVGINGKTGTRRK</sequence>
<gene>
    <name evidence="1" type="ORF">M9458_032682</name>
</gene>
<dbReference type="EMBL" id="JAMKFB020000016">
    <property type="protein sequence ID" value="KAL0172371.1"/>
    <property type="molecule type" value="Genomic_DNA"/>
</dbReference>
<proteinExistence type="predicted"/>
<reference evidence="1 2" key="1">
    <citation type="submission" date="2024-05" db="EMBL/GenBank/DDBJ databases">
        <title>Genome sequencing and assembly of Indian major carp, Cirrhinus mrigala (Hamilton, 1822).</title>
        <authorList>
            <person name="Mohindra V."/>
            <person name="Chowdhury L.M."/>
            <person name="Lal K."/>
            <person name="Jena J.K."/>
        </authorList>
    </citation>
    <scope>NUCLEOTIDE SEQUENCE [LARGE SCALE GENOMIC DNA]</scope>
    <source>
        <strain evidence="1">CM1030</strain>
        <tissue evidence="1">Blood</tissue>
    </source>
</reference>
<feature type="non-terminal residue" evidence="1">
    <location>
        <position position="52"/>
    </location>
</feature>
<name>A0ABD0PG91_CIRMR</name>
<comment type="caution">
    <text evidence="1">The sequence shown here is derived from an EMBL/GenBank/DDBJ whole genome shotgun (WGS) entry which is preliminary data.</text>
</comment>
<accession>A0ABD0PG91</accession>
<evidence type="ECO:0000313" key="2">
    <source>
        <dbReference type="Proteomes" id="UP001529510"/>
    </source>
</evidence>
<dbReference type="AlphaFoldDB" id="A0ABD0PG91"/>
<feature type="non-terminal residue" evidence="1">
    <location>
        <position position="1"/>
    </location>
</feature>
<organism evidence="1 2">
    <name type="scientific">Cirrhinus mrigala</name>
    <name type="common">Mrigala</name>
    <dbReference type="NCBI Taxonomy" id="683832"/>
    <lineage>
        <taxon>Eukaryota</taxon>
        <taxon>Metazoa</taxon>
        <taxon>Chordata</taxon>
        <taxon>Craniata</taxon>
        <taxon>Vertebrata</taxon>
        <taxon>Euteleostomi</taxon>
        <taxon>Actinopterygii</taxon>
        <taxon>Neopterygii</taxon>
        <taxon>Teleostei</taxon>
        <taxon>Ostariophysi</taxon>
        <taxon>Cypriniformes</taxon>
        <taxon>Cyprinidae</taxon>
        <taxon>Labeoninae</taxon>
        <taxon>Labeonini</taxon>
        <taxon>Cirrhinus</taxon>
    </lineage>
</organism>
<dbReference type="Proteomes" id="UP001529510">
    <property type="component" value="Unassembled WGS sequence"/>
</dbReference>